<dbReference type="EMBL" id="CP077076">
    <property type="protein sequence ID" value="QXH50955.1"/>
    <property type="molecule type" value="Genomic_DNA"/>
</dbReference>
<evidence type="ECO:0000313" key="2">
    <source>
        <dbReference type="Proteomes" id="UP001046350"/>
    </source>
</evidence>
<dbReference type="RefSeq" id="WP_217840508.1">
    <property type="nucleotide sequence ID" value="NZ_CP077076.1"/>
</dbReference>
<keyword evidence="2" id="KW-1185">Reference proteome</keyword>
<accession>A0ABX8N564</accession>
<reference evidence="1" key="1">
    <citation type="journal article" date="2021" name="Microorganisms">
        <title>The Ever-Expanding Pseudomonas Genus: Description of 43 New Species and Partition of the Pseudomonas putida Group.</title>
        <authorList>
            <person name="Girard L."/>
            <person name="Lood C."/>
            <person name="Hofte M."/>
            <person name="Vandamme P."/>
            <person name="Rokni-Zadeh H."/>
            <person name="van Noort V."/>
            <person name="Lavigne R."/>
            <person name="De Mot R."/>
        </authorList>
    </citation>
    <scope>NUCLEOTIDE SEQUENCE</scope>
    <source>
        <strain evidence="1">COW40</strain>
    </source>
</reference>
<sequence>MDRAIEPLMLIGATALLHSPHALSEQRQAAFDSILYAQLVANKQAGSRFADHESWYRAYRNAYHQLGWIKLAQTHDFKRLGQTLDGSRTQPLEAWLRMRSIKHEAVLAAVKAKLSGSAEGFAHLFKYAVQGNRVAVEIGVLKPGPVLDLCSITLQREAALPHIGLDALLCEQLLGGEIEFYGVSLALDNGRFKSKRDELRALMKDRDAQGAWCFDLGAGAAGGEHG</sequence>
<protein>
    <submittedName>
        <fullName evidence="1">Uncharacterized protein</fullName>
    </submittedName>
</protein>
<name>A0ABX8N564_9PSED</name>
<dbReference type="Proteomes" id="UP001046350">
    <property type="component" value="Chromosome"/>
</dbReference>
<proteinExistence type="predicted"/>
<organism evidence="1 2">
    <name type="scientific">Pseudomonas fakonensis</name>
    <dbReference type="NCBI Taxonomy" id="2842355"/>
    <lineage>
        <taxon>Bacteria</taxon>
        <taxon>Pseudomonadati</taxon>
        <taxon>Pseudomonadota</taxon>
        <taxon>Gammaproteobacteria</taxon>
        <taxon>Pseudomonadales</taxon>
        <taxon>Pseudomonadaceae</taxon>
        <taxon>Pseudomonas</taxon>
    </lineage>
</organism>
<evidence type="ECO:0000313" key="1">
    <source>
        <dbReference type="EMBL" id="QXH50955.1"/>
    </source>
</evidence>
<gene>
    <name evidence="1" type="ORF">KSS94_23950</name>
</gene>